<reference evidence="4" key="1">
    <citation type="submission" date="2015-06" db="EMBL/GenBank/DDBJ databases">
        <title>Expansion of signal transduction pathways in fungi by whole-genome duplication.</title>
        <authorList>
            <consortium name="DOE Joint Genome Institute"/>
            <person name="Corrochano L.M."/>
            <person name="Kuo A."/>
            <person name="Marcet-Houben M."/>
            <person name="Polaino S."/>
            <person name="Salamov A."/>
            <person name="Villalobos J.M."/>
            <person name="Alvarez M.I."/>
            <person name="Avalos J."/>
            <person name="Benito E.P."/>
            <person name="Benoit I."/>
            <person name="Burger G."/>
            <person name="Camino L.P."/>
            <person name="Canovas D."/>
            <person name="Cerda-Olmedo E."/>
            <person name="Cheng J.-F."/>
            <person name="Dominguez A."/>
            <person name="Elias M."/>
            <person name="Eslava A.P."/>
            <person name="Glaser F."/>
            <person name="Grimwood J."/>
            <person name="Gutierrez G."/>
            <person name="Heitman J."/>
            <person name="Henrissat B."/>
            <person name="Iturriaga E.A."/>
            <person name="Lang B.F."/>
            <person name="Lavin J.L."/>
            <person name="Lee S."/>
            <person name="Li W."/>
            <person name="Lindquist E."/>
            <person name="Lopez-Garcia S."/>
            <person name="Luque E.M."/>
            <person name="Marcos A.T."/>
            <person name="Martin J."/>
            <person name="McCluskey K."/>
            <person name="Medina H.R."/>
            <person name="Miralles-Duran A."/>
            <person name="Miyazaki A."/>
            <person name="Munoz-Torres E."/>
            <person name="Oguiza J.A."/>
            <person name="Ohm R."/>
            <person name="Olmedo M."/>
            <person name="Orejas M."/>
            <person name="Ortiz-Castellanos L."/>
            <person name="Pisabarro A.G."/>
            <person name="Rodriguez-Romero J."/>
            <person name="Ruiz-Herrera J."/>
            <person name="Ruiz-Vazquez R."/>
            <person name="Sanz C."/>
            <person name="Schackwitz W."/>
            <person name="Schmutz J."/>
            <person name="Shahriari M."/>
            <person name="Shelest E."/>
            <person name="Silva-Franco F."/>
            <person name="Soanes D."/>
            <person name="Syed K."/>
            <person name="Tagua V.G."/>
            <person name="Talbot N.J."/>
            <person name="Thon M."/>
            <person name="De vries R.P."/>
            <person name="Wiebenga A."/>
            <person name="Yadav J.S."/>
            <person name="Braun E.L."/>
            <person name="Baker S."/>
            <person name="Garre V."/>
            <person name="Horwitz B."/>
            <person name="Torres-Martinez S."/>
            <person name="Idnurm A."/>
            <person name="Herrera-Estrella A."/>
            <person name="Gabaldon T."/>
            <person name="Grigoriev I.V."/>
        </authorList>
    </citation>
    <scope>NUCLEOTIDE SEQUENCE [LARGE SCALE GENOMIC DNA]</scope>
    <source>
        <strain evidence="4">NRRL 1555(-)</strain>
    </source>
</reference>
<dbReference type="InParanoid" id="A0A163A7I3"/>
<feature type="region of interest" description="Disordered" evidence="1">
    <location>
        <begin position="51"/>
        <end position="83"/>
    </location>
</feature>
<feature type="transmembrane region" description="Helical" evidence="2">
    <location>
        <begin position="199"/>
        <end position="220"/>
    </location>
</feature>
<keyword evidence="2" id="KW-0472">Membrane</keyword>
<dbReference type="Proteomes" id="UP000077315">
    <property type="component" value="Unassembled WGS sequence"/>
</dbReference>
<dbReference type="OrthoDB" id="8117402at2759"/>
<proteinExistence type="predicted"/>
<keyword evidence="4" id="KW-1185">Reference proteome</keyword>
<evidence type="ECO:0000313" key="4">
    <source>
        <dbReference type="Proteomes" id="UP000077315"/>
    </source>
</evidence>
<dbReference type="GeneID" id="28997202"/>
<gene>
    <name evidence="3" type="ORF">PHYBLDRAFT_170242</name>
</gene>
<evidence type="ECO:0000256" key="1">
    <source>
        <dbReference type="SAM" id="MobiDB-lite"/>
    </source>
</evidence>
<evidence type="ECO:0008006" key="5">
    <source>
        <dbReference type="Google" id="ProtNLM"/>
    </source>
</evidence>
<dbReference type="AlphaFoldDB" id="A0A163A7I3"/>
<dbReference type="EMBL" id="KV440985">
    <property type="protein sequence ID" value="OAD71581.1"/>
    <property type="molecule type" value="Genomic_DNA"/>
</dbReference>
<organism evidence="3 4">
    <name type="scientific">Phycomyces blakesleeanus (strain ATCC 8743b / DSM 1359 / FGSC 10004 / NBRC 33097 / NRRL 1555)</name>
    <dbReference type="NCBI Taxonomy" id="763407"/>
    <lineage>
        <taxon>Eukaryota</taxon>
        <taxon>Fungi</taxon>
        <taxon>Fungi incertae sedis</taxon>
        <taxon>Mucoromycota</taxon>
        <taxon>Mucoromycotina</taxon>
        <taxon>Mucoromycetes</taxon>
        <taxon>Mucorales</taxon>
        <taxon>Phycomycetaceae</taxon>
        <taxon>Phycomyces</taxon>
    </lineage>
</organism>
<dbReference type="RefSeq" id="XP_018289621.1">
    <property type="nucleotide sequence ID" value="XM_018436296.1"/>
</dbReference>
<keyword evidence="2" id="KW-1133">Transmembrane helix</keyword>
<protein>
    <recommendedName>
        <fullName evidence="5">C2H2-type zinc finger transcription factor</fullName>
    </recommendedName>
</protein>
<evidence type="ECO:0000256" key="2">
    <source>
        <dbReference type="SAM" id="Phobius"/>
    </source>
</evidence>
<name>A0A163A7I3_PHYB8</name>
<dbReference type="VEuPathDB" id="FungiDB:PHYBLDRAFT_170242"/>
<evidence type="ECO:0000313" key="3">
    <source>
        <dbReference type="EMBL" id="OAD71581.1"/>
    </source>
</evidence>
<accession>A0A163A7I3</accession>
<sequence length="222" mass="25312">MPLDSVTLHSQFDGAQTSLICRRNQVSGLQDSISIENELSAAAAHLSLDSPKLPPKDFASPGSSQYDHKNDVQQKKIRSQTQNSPAKLVIKHYKPNGASALEASLMDPTVSKYSFTECSYLSNSRYNFERHLERHSNNPSRSLCHVCPKAYHQHPPEIVYLTHVFQLWPHLCIVLFFIYVFFCTLNSRPIIGTKQNQEGVCATFTMHYVLCMLYFILLMFRI</sequence>
<keyword evidence="2" id="KW-0812">Transmembrane</keyword>
<feature type="transmembrane region" description="Helical" evidence="2">
    <location>
        <begin position="167"/>
        <end position="187"/>
    </location>
</feature>